<dbReference type="VEuPathDB" id="VectorBase:LOC119163914"/>
<feature type="transmembrane region" description="Helical" evidence="6">
    <location>
        <begin position="589"/>
        <end position="606"/>
    </location>
</feature>
<dbReference type="InterPro" id="IPR001902">
    <property type="entry name" value="SLC26A/SulP_fam"/>
</dbReference>
<dbReference type="Pfam" id="PF01740">
    <property type="entry name" value="STAS"/>
    <property type="match status" value="1"/>
</dbReference>
<proteinExistence type="predicted"/>
<comment type="caution">
    <text evidence="8">The sequence shown here is derived from an EMBL/GenBank/DDBJ whole genome shotgun (WGS) entry which is preliminary data.</text>
</comment>
<evidence type="ECO:0000256" key="2">
    <source>
        <dbReference type="ARBA" id="ARBA00022692"/>
    </source>
</evidence>
<dbReference type="Proteomes" id="UP000821866">
    <property type="component" value="Chromosome 3"/>
</dbReference>
<feature type="transmembrane region" description="Helical" evidence="6">
    <location>
        <begin position="626"/>
        <end position="655"/>
    </location>
</feature>
<dbReference type="EMBL" id="JABSTU010000005">
    <property type="protein sequence ID" value="KAH8032422.1"/>
    <property type="molecule type" value="Genomic_DNA"/>
</dbReference>
<accession>A0A9J6EDE7</accession>
<evidence type="ECO:0000313" key="9">
    <source>
        <dbReference type="Proteomes" id="UP000821866"/>
    </source>
</evidence>
<evidence type="ECO:0000256" key="5">
    <source>
        <dbReference type="SAM" id="MobiDB-lite"/>
    </source>
</evidence>
<feature type="transmembrane region" description="Helical" evidence="6">
    <location>
        <begin position="489"/>
        <end position="509"/>
    </location>
</feature>
<dbReference type="Gene3D" id="3.30.750.24">
    <property type="entry name" value="STAS domain"/>
    <property type="match status" value="1"/>
</dbReference>
<dbReference type="AlphaFoldDB" id="A0A9J6EDE7"/>
<dbReference type="PANTHER" id="PTHR11814">
    <property type="entry name" value="SULFATE TRANSPORTER"/>
    <property type="match status" value="1"/>
</dbReference>
<dbReference type="NCBIfam" id="TIGR00815">
    <property type="entry name" value="sulP"/>
    <property type="match status" value="1"/>
</dbReference>
<keyword evidence="2 6" id="KW-0812">Transmembrane</keyword>
<dbReference type="PROSITE" id="PS50801">
    <property type="entry name" value="STAS"/>
    <property type="match status" value="1"/>
</dbReference>
<dbReference type="GO" id="GO:0055085">
    <property type="term" value="P:transmembrane transport"/>
    <property type="evidence" value="ECO:0007669"/>
    <property type="project" value="InterPro"/>
</dbReference>
<feature type="domain" description="STAS" evidence="7">
    <location>
        <begin position="679"/>
        <end position="853"/>
    </location>
</feature>
<gene>
    <name evidence="8" type="ORF">HPB51_025178</name>
</gene>
<keyword evidence="4 6" id="KW-0472">Membrane</keyword>
<protein>
    <recommendedName>
        <fullName evidence="7">STAS domain-containing protein</fullName>
    </recommendedName>
</protein>
<dbReference type="Pfam" id="PF00916">
    <property type="entry name" value="Sulfate_transp"/>
    <property type="match status" value="1"/>
</dbReference>
<feature type="transmembrane region" description="Helical" evidence="6">
    <location>
        <begin position="564"/>
        <end position="582"/>
    </location>
</feature>
<evidence type="ECO:0000256" key="6">
    <source>
        <dbReference type="SAM" id="Phobius"/>
    </source>
</evidence>
<dbReference type="CDD" id="cd07042">
    <property type="entry name" value="STAS_SulP_like_sulfate_transporter"/>
    <property type="match status" value="1"/>
</dbReference>
<evidence type="ECO:0000259" key="7">
    <source>
        <dbReference type="PROSITE" id="PS50801"/>
    </source>
</evidence>
<feature type="transmembrane region" description="Helical" evidence="6">
    <location>
        <begin position="408"/>
        <end position="430"/>
    </location>
</feature>
<dbReference type="InterPro" id="IPR002645">
    <property type="entry name" value="STAS_dom"/>
</dbReference>
<dbReference type="GO" id="GO:0016020">
    <property type="term" value="C:membrane"/>
    <property type="evidence" value="ECO:0007669"/>
    <property type="project" value="UniProtKB-SubCell"/>
</dbReference>
<feature type="transmembrane region" description="Helical" evidence="6">
    <location>
        <begin position="442"/>
        <end position="459"/>
    </location>
</feature>
<evidence type="ECO:0000313" key="8">
    <source>
        <dbReference type="EMBL" id="KAH8032422.1"/>
    </source>
</evidence>
<reference evidence="8" key="2">
    <citation type="submission" date="2021-09" db="EMBL/GenBank/DDBJ databases">
        <authorList>
            <person name="Jia N."/>
            <person name="Wang J."/>
            <person name="Shi W."/>
            <person name="Du L."/>
            <person name="Sun Y."/>
            <person name="Zhan W."/>
            <person name="Jiang J."/>
            <person name="Wang Q."/>
            <person name="Zhang B."/>
            <person name="Ji P."/>
            <person name="Sakyi L.B."/>
            <person name="Cui X."/>
            <person name="Yuan T."/>
            <person name="Jiang B."/>
            <person name="Yang W."/>
            <person name="Lam T.T.-Y."/>
            <person name="Chang Q."/>
            <person name="Ding S."/>
            <person name="Wang X."/>
            <person name="Zhu J."/>
            <person name="Ruan X."/>
            <person name="Zhao L."/>
            <person name="Wei J."/>
            <person name="Que T."/>
            <person name="Du C."/>
            <person name="Cheng J."/>
            <person name="Dai P."/>
            <person name="Han X."/>
            <person name="Huang E."/>
            <person name="Gao Y."/>
            <person name="Liu J."/>
            <person name="Shao H."/>
            <person name="Ye R."/>
            <person name="Li L."/>
            <person name="Wei W."/>
            <person name="Wang X."/>
            <person name="Wang C."/>
            <person name="Huo Q."/>
            <person name="Li W."/>
            <person name="Guo W."/>
            <person name="Chen H."/>
            <person name="Chen S."/>
            <person name="Zhou L."/>
            <person name="Zhou L."/>
            <person name="Ni X."/>
            <person name="Tian J."/>
            <person name="Zhou Y."/>
            <person name="Sheng Y."/>
            <person name="Liu T."/>
            <person name="Pan Y."/>
            <person name="Xia L."/>
            <person name="Li J."/>
            <person name="Zhao F."/>
            <person name="Cao W."/>
        </authorList>
    </citation>
    <scope>NUCLEOTIDE SEQUENCE</scope>
    <source>
        <strain evidence="8">Rmic-2018</strain>
        <tissue evidence="8">Larvae</tissue>
    </source>
</reference>
<keyword evidence="3 6" id="KW-1133">Transmembrane helix</keyword>
<dbReference type="InterPro" id="IPR011547">
    <property type="entry name" value="SLC26A/SulP_dom"/>
</dbReference>
<evidence type="ECO:0000256" key="1">
    <source>
        <dbReference type="ARBA" id="ARBA00004141"/>
    </source>
</evidence>
<dbReference type="SUPFAM" id="SSF52091">
    <property type="entry name" value="SpoIIaa-like"/>
    <property type="match status" value="1"/>
</dbReference>
<evidence type="ECO:0000256" key="3">
    <source>
        <dbReference type="ARBA" id="ARBA00022989"/>
    </source>
</evidence>
<feature type="transmembrane region" description="Helical" evidence="6">
    <location>
        <begin position="332"/>
        <end position="356"/>
    </location>
</feature>
<evidence type="ECO:0000256" key="4">
    <source>
        <dbReference type="ARBA" id="ARBA00023136"/>
    </source>
</evidence>
<keyword evidence="9" id="KW-1185">Reference proteome</keyword>
<organism evidence="8 9">
    <name type="scientific">Rhipicephalus microplus</name>
    <name type="common">Cattle tick</name>
    <name type="synonym">Boophilus microplus</name>
    <dbReference type="NCBI Taxonomy" id="6941"/>
    <lineage>
        <taxon>Eukaryota</taxon>
        <taxon>Metazoa</taxon>
        <taxon>Ecdysozoa</taxon>
        <taxon>Arthropoda</taxon>
        <taxon>Chelicerata</taxon>
        <taxon>Arachnida</taxon>
        <taxon>Acari</taxon>
        <taxon>Parasitiformes</taxon>
        <taxon>Ixodida</taxon>
        <taxon>Ixodoidea</taxon>
        <taxon>Ixodidae</taxon>
        <taxon>Rhipicephalinae</taxon>
        <taxon>Rhipicephalus</taxon>
        <taxon>Boophilus</taxon>
    </lineage>
</organism>
<feature type="transmembrane region" description="Helical" evidence="6">
    <location>
        <begin position="229"/>
        <end position="245"/>
    </location>
</feature>
<comment type="subcellular location">
    <subcellularLocation>
        <location evidence="1">Membrane</location>
        <topology evidence="1">Multi-pass membrane protein</topology>
    </subcellularLocation>
</comment>
<feature type="compositionally biased region" description="Low complexity" evidence="5">
    <location>
        <begin position="876"/>
        <end position="888"/>
    </location>
</feature>
<feature type="compositionally biased region" description="Polar residues" evidence="5">
    <location>
        <begin position="902"/>
        <end position="921"/>
    </location>
</feature>
<feature type="compositionally biased region" description="Basic and acidic residues" evidence="5">
    <location>
        <begin position="943"/>
        <end position="953"/>
    </location>
</feature>
<feature type="transmembrane region" description="Helical" evidence="6">
    <location>
        <begin position="529"/>
        <end position="552"/>
    </location>
</feature>
<name>A0A9J6EDE7_RHIMP</name>
<reference evidence="8" key="1">
    <citation type="journal article" date="2020" name="Cell">
        <title>Large-Scale Comparative Analyses of Tick Genomes Elucidate Their Genetic Diversity and Vector Capacities.</title>
        <authorList>
            <consortium name="Tick Genome and Microbiome Consortium (TIGMIC)"/>
            <person name="Jia N."/>
            <person name="Wang J."/>
            <person name="Shi W."/>
            <person name="Du L."/>
            <person name="Sun Y."/>
            <person name="Zhan W."/>
            <person name="Jiang J.F."/>
            <person name="Wang Q."/>
            <person name="Zhang B."/>
            <person name="Ji P."/>
            <person name="Bell-Sakyi L."/>
            <person name="Cui X.M."/>
            <person name="Yuan T.T."/>
            <person name="Jiang B.G."/>
            <person name="Yang W.F."/>
            <person name="Lam T.T."/>
            <person name="Chang Q.C."/>
            <person name="Ding S.J."/>
            <person name="Wang X.J."/>
            <person name="Zhu J.G."/>
            <person name="Ruan X.D."/>
            <person name="Zhao L."/>
            <person name="Wei J.T."/>
            <person name="Ye R.Z."/>
            <person name="Que T.C."/>
            <person name="Du C.H."/>
            <person name="Zhou Y.H."/>
            <person name="Cheng J.X."/>
            <person name="Dai P.F."/>
            <person name="Guo W.B."/>
            <person name="Han X.H."/>
            <person name="Huang E.J."/>
            <person name="Li L.F."/>
            <person name="Wei W."/>
            <person name="Gao Y.C."/>
            <person name="Liu J.Z."/>
            <person name="Shao H.Z."/>
            <person name="Wang X."/>
            <person name="Wang C.C."/>
            <person name="Yang T.C."/>
            <person name="Huo Q.B."/>
            <person name="Li W."/>
            <person name="Chen H.Y."/>
            <person name="Chen S.E."/>
            <person name="Zhou L.G."/>
            <person name="Ni X.B."/>
            <person name="Tian J.H."/>
            <person name="Sheng Y."/>
            <person name="Liu T."/>
            <person name="Pan Y.S."/>
            <person name="Xia L.Y."/>
            <person name="Li J."/>
            <person name="Zhao F."/>
            <person name="Cao W.C."/>
        </authorList>
    </citation>
    <scope>NUCLEOTIDE SEQUENCE</scope>
    <source>
        <strain evidence="8">Rmic-2018</strain>
    </source>
</reference>
<dbReference type="InterPro" id="IPR036513">
    <property type="entry name" value="STAS_dom_sf"/>
</dbReference>
<sequence length="969" mass="105594">MVCPRTESFTTKPPPVSSYTGRLPSDTGIIILVRSSQLSAAGSSGLIQVFQTKTPYVVECVLLDPPPSSRPLYPLELRSGRRLCQVSGNMSHQEEGEFVRIPFGARAIVPLCYNSAASRRSSEAMYRDGKAGVNLNPCPNPTTPVKRDYAFRRCSMNPQDCARYGVHRPSFTQTGFNDTYLQLPKHKTAPGDVLKRIGKSQCNTRHLKHSALRLLPVFGWLRTYRVKEYLLADVVTGFTVAMFQVPQSLGYTLLASVPPVFALYNAMFPMMIYIILGTVRQASVGADAIMSMMTGGIVRELISGDTGGHHPMVGTHNGTHAGQYTVTQVTSALCFTIGIIQLAFGFLSLGTLNVFLSEQMVNGFATGVAVQVVISQLGSIFGNHVPHMSGMFTIYKTLYAFFEHIHEVAWQTTVVAFVAIIVIMVVKLFLDPPVIRRLGIPLPIELTVVVLFTVGSHFLNLRENYGVEVVGTIPEKLPEPTLPSFNTHLIASILPESFALAIVSFAITLSLGRIFGQKHGYSVDANQEFLALGASHVFSSFFSCFPIAASVPRSAVQEGAGGKTQIVSVVNIVIIVLMVLFLGHYLEELPICVLAAIIVTSLKKIVMQVQDFKRYWDISKIDGQVWMVSFGATVIFDVITGLAIGVGFSLLTLIYKIQRPKTFLLGSVADTEFFVPIKKYQMVDEVPKIKIFHFGGPVHFANTEYFKEQLNKKIGFTVRDVLKARKRAQKGSTCNIANLVKDSPMLGAESKNASLNCSVAADLCSLKSSNSCVAEMLALPSHIILDFSRVSFMDGSSIALLKSLKRDYDSVDVKLFIAACSDSVFDFLRKADAVEFLGSDAFFPSVFDAVQAAQHPNKGEPLHQPSPLLRPAQSEPSAVAPAPKAAVVQSTPPPSESRLETPGSSGLKASSHQARFKIQTTSSHEQASSASEEAMDTTVPLVPKERRGSLERAKKNKKPLTGPGDRPAT</sequence>
<feature type="region of interest" description="Disordered" evidence="5">
    <location>
        <begin position="856"/>
        <end position="969"/>
    </location>
</feature>
<feature type="compositionally biased region" description="Low complexity" evidence="5">
    <location>
        <begin position="922"/>
        <end position="932"/>
    </location>
</feature>
<feature type="transmembrane region" description="Helical" evidence="6">
    <location>
        <begin position="251"/>
        <end position="276"/>
    </location>
</feature>